<dbReference type="Pfam" id="PF08282">
    <property type="entry name" value="Hydrolase_3"/>
    <property type="match status" value="1"/>
</dbReference>
<dbReference type="RefSeq" id="WP_000216415.1">
    <property type="nucleotide sequence ID" value="NZ_JEWH01000017.1"/>
</dbReference>
<dbReference type="AlphaFoldDB" id="A0A009IQD9"/>
<accession>A0A009IQD9</accession>
<organism evidence="1 2">
    <name type="scientific">Acinetobacter baumannii (strain 1295743)</name>
    <dbReference type="NCBI Taxonomy" id="1310613"/>
    <lineage>
        <taxon>Bacteria</taxon>
        <taxon>Pseudomonadati</taxon>
        <taxon>Pseudomonadota</taxon>
        <taxon>Gammaproteobacteria</taxon>
        <taxon>Moraxellales</taxon>
        <taxon>Moraxellaceae</taxon>
        <taxon>Acinetobacter</taxon>
        <taxon>Acinetobacter calcoaceticus/baumannii complex</taxon>
    </lineage>
</organism>
<dbReference type="PANTHER" id="PTHR10000:SF53">
    <property type="entry name" value="5-AMINO-6-(5-PHOSPHO-D-RIBITYLAMINO)URACIL PHOSPHATASE YBJI-RELATED"/>
    <property type="match status" value="1"/>
</dbReference>
<reference evidence="1 2" key="1">
    <citation type="submission" date="2014-02" db="EMBL/GenBank/DDBJ databases">
        <title>Comparative genomics and transcriptomics to identify genetic mechanisms underlying the emergence of carbapenem resistant Acinetobacter baumannii (CRAb).</title>
        <authorList>
            <person name="Harris A.D."/>
            <person name="Johnson K.J."/>
            <person name="George J."/>
            <person name="Shefchek K."/>
            <person name="Daugherty S.C."/>
            <person name="Parankush S."/>
            <person name="Sadzewicz L."/>
            <person name="Tallon L."/>
            <person name="Sengamalay N."/>
            <person name="Hazen T.H."/>
            <person name="Rasko D.A."/>
        </authorList>
    </citation>
    <scope>NUCLEOTIDE SEQUENCE [LARGE SCALE GENOMIC DNA]</scope>
    <source>
        <strain evidence="1 2">1295743</strain>
    </source>
</reference>
<dbReference type="Proteomes" id="UP000020595">
    <property type="component" value="Unassembled WGS sequence"/>
</dbReference>
<dbReference type="SFLD" id="SFLDG01144">
    <property type="entry name" value="C2.B.4:_PGP_Like"/>
    <property type="match status" value="1"/>
</dbReference>
<dbReference type="NCBIfam" id="TIGR01484">
    <property type="entry name" value="HAD-SF-IIB"/>
    <property type="match status" value="1"/>
</dbReference>
<protein>
    <submittedName>
        <fullName evidence="1">Sugar phosphatase SupH</fullName>
        <ecNumber evidence="1">3.1.3.23</ecNumber>
    </submittedName>
</protein>
<keyword evidence="1" id="KW-0378">Hydrolase</keyword>
<dbReference type="InterPro" id="IPR023214">
    <property type="entry name" value="HAD_sf"/>
</dbReference>
<dbReference type="GO" id="GO:0000287">
    <property type="term" value="F:magnesium ion binding"/>
    <property type="evidence" value="ECO:0007669"/>
    <property type="project" value="UniProtKB-ARBA"/>
</dbReference>
<dbReference type="GO" id="GO:0050308">
    <property type="term" value="F:sugar-phosphatase activity"/>
    <property type="evidence" value="ECO:0007669"/>
    <property type="project" value="UniProtKB-EC"/>
</dbReference>
<dbReference type="Gene3D" id="3.30.1240.10">
    <property type="match status" value="1"/>
</dbReference>
<gene>
    <name evidence="1" type="primary">supH</name>
    <name evidence="1" type="ORF">J512_1702</name>
</gene>
<dbReference type="GO" id="GO:0005829">
    <property type="term" value="C:cytosol"/>
    <property type="evidence" value="ECO:0007669"/>
    <property type="project" value="TreeGrafter"/>
</dbReference>
<dbReference type="EC" id="3.1.3.23" evidence="1"/>
<dbReference type="NCBIfam" id="TIGR00099">
    <property type="entry name" value="Cof-subfamily"/>
    <property type="match status" value="1"/>
</dbReference>
<dbReference type="Gene3D" id="3.40.50.1000">
    <property type="entry name" value="HAD superfamily/HAD-like"/>
    <property type="match status" value="1"/>
</dbReference>
<dbReference type="SUPFAM" id="SSF56784">
    <property type="entry name" value="HAD-like"/>
    <property type="match status" value="1"/>
</dbReference>
<evidence type="ECO:0000313" key="1">
    <source>
        <dbReference type="EMBL" id="EXB06018.1"/>
    </source>
</evidence>
<dbReference type="SFLD" id="SFLDG01140">
    <property type="entry name" value="C2.B:_Phosphomannomutase_and_P"/>
    <property type="match status" value="1"/>
</dbReference>
<dbReference type="InterPro" id="IPR036412">
    <property type="entry name" value="HAD-like_sf"/>
</dbReference>
<dbReference type="CDD" id="cd07518">
    <property type="entry name" value="HAD_YbiV-Like"/>
    <property type="match status" value="1"/>
</dbReference>
<dbReference type="EMBL" id="JEWH01000017">
    <property type="protein sequence ID" value="EXB06018.1"/>
    <property type="molecule type" value="Genomic_DNA"/>
</dbReference>
<dbReference type="InterPro" id="IPR000150">
    <property type="entry name" value="Cof"/>
</dbReference>
<dbReference type="SFLD" id="SFLDS00003">
    <property type="entry name" value="Haloacid_Dehalogenase"/>
    <property type="match status" value="1"/>
</dbReference>
<evidence type="ECO:0000313" key="2">
    <source>
        <dbReference type="Proteomes" id="UP000020595"/>
    </source>
</evidence>
<dbReference type="PANTHER" id="PTHR10000">
    <property type="entry name" value="PHOSPHOSERINE PHOSPHATASE"/>
    <property type="match status" value="1"/>
</dbReference>
<comment type="caution">
    <text evidence="1">The sequence shown here is derived from an EMBL/GenBank/DDBJ whole genome shotgun (WGS) entry which is preliminary data.</text>
</comment>
<sequence>MTVKILAVDMDGTFLNSKKQYNKARFLKQYEQLKQNNIRFVVASGNQLAKLVTYFPEINHEIAFIAENGAHVVDAGQELAFAHLSKEQFIEILNAIDPVYTSKMVICGKQSAYVHSSMNAEDYAKVARYFEKLTVIDDFYALDDLVCKITFTAQENESFTIFEHFQKQSFVKDKVLVPVSSGFNFIDLILPDQHKAHGLKLLLQKWQVQPDQVVAIGDNNNDIQMIKAAGYGFAVENAVEALKSVAPYTTANNEQEGALQVIDLVLQHQPPFA</sequence>
<name>A0A009IQD9_ACIB9</name>
<dbReference type="InterPro" id="IPR006379">
    <property type="entry name" value="HAD-SF_hydro_IIB"/>
</dbReference>
<dbReference type="PATRIC" id="fig|1310613.3.peg.1634"/>
<proteinExistence type="predicted"/>